<dbReference type="GO" id="GO:0045552">
    <property type="term" value="F:dihydroflavanol 4-reductase activity"/>
    <property type="evidence" value="ECO:0007669"/>
    <property type="project" value="UniProtKB-EC"/>
</dbReference>
<evidence type="ECO:0000313" key="2">
    <source>
        <dbReference type="EMBL" id="VAW28784.1"/>
    </source>
</evidence>
<dbReference type="AlphaFoldDB" id="A0A3B0VA50"/>
<name>A0A3B0VA50_9ZZZZ</name>
<dbReference type="GO" id="GO:0005737">
    <property type="term" value="C:cytoplasm"/>
    <property type="evidence" value="ECO:0007669"/>
    <property type="project" value="TreeGrafter"/>
</dbReference>
<dbReference type="PANTHER" id="PTHR48079">
    <property type="entry name" value="PROTEIN YEEZ"/>
    <property type="match status" value="1"/>
</dbReference>
<proteinExistence type="predicted"/>
<organism evidence="2">
    <name type="scientific">hydrothermal vent metagenome</name>
    <dbReference type="NCBI Taxonomy" id="652676"/>
    <lineage>
        <taxon>unclassified sequences</taxon>
        <taxon>metagenomes</taxon>
        <taxon>ecological metagenomes</taxon>
    </lineage>
</organism>
<evidence type="ECO:0000259" key="1">
    <source>
        <dbReference type="Pfam" id="PF01370"/>
    </source>
</evidence>
<dbReference type="InterPro" id="IPR036291">
    <property type="entry name" value="NAD(P)-bd_dom_sf"/>
</dbReference>
<dbReference type="EMBL" id="UOET01000288">
    <property type="protein sequence ID" value="VAW28784.1"/>
    <property type="molecule type" value="Genomic_DNA"/>
</dbReference>
<dbReference type="Pfam" id="PF01370">
    <property type="entry name" value="Epimerase"/>
    <property type="match status" value="1"/>
</dbReference>
<dbReference type="SUPFAM" id="SSF51735">
    <property type="entry name" value="NAD(P)-binding Rossmann-fold domains"/>
    <property type="match status" value="1"/>
</dbReference>
<sequence length="335" mass="37306">MILVTGGTGLVGAHLLFQLSQKEEKIRALRRSLSSVDQTRKIFSYYTPQPEKFFSKIEWVEGDILDIDTLLSAMGNVEKVYHTAAKVSFDPKDKTEIMETNVTGTVNVVNACLEKKVKKLCYVSSIAAVGRAGAEGITTEETEWKSGQKISQYAISKYEAEREVWRGIAEGLNAVIVNPTIILGAGNFNAGSSKMFQTVYHGLKVYTKGMNGYVDVNDVAKAMILLMESNISGERFILNSEDMSYKIFFEIMAFSLGVKPPKYKAGKVASELTWRLLKFSSRLTGKRPLITRDTARTANSVYRYSSNKFTEVTGMRFSPVAESIKRTADIFLKGK</sequence>
<keyword evidence="2" id="KW-0560">Oxidoreductase</keyword>
<dbReference type="Gene3D" id="3.40.50.720">
    <property type="entry name" value="NAD(P)-binding Rossmann-like Domain"/>
    <property type="match status" value="1"/>
</dbReference>
<feature type="domain" description="NAD-dependent epimerase/dehydratase" evidence="1">
    <location>
        <begin position="2"/>
        <end position="233"/>
    </location>
</feature>
<dbReference type="InterPro" id="IPR001509">
    <property type="entry name" value="Epimerase_deHydtase"/>
</dbReference>
<dbReference type="EC" id="1.1.1.219" evidence="2"/>
<accession>A0A3B0VA50</accession>
<gene>
    <name evidence="2" type="ORF">MNBD_BACTEROID07-2011</name>
</gene>
<protein>
    <submittedName>
        <fullName evidence="2">Dihydroflavonol-4-reductase</fullName>
        <ecNumber evidence="2">1.1.1.219</ecNumber>
    </submittedName>
</protein>
<reference evidence="2" key="1">
    <citation type="submission" date="2018-06" db="EMBL/GenBank/DDBJ databases">
        <authorList>
            <person name="Zhirakovskaya E."/>
        </authorList>
    </citation>
    <scope>NUCLEOTIDE SEQUENCE</scope>
</reference>
<dbReference type="InterPro" id="IPR051783">
    <property type="entry name" value="NAD(P)-dependent_oxidoreduct"/>
</dbReference>
<dbReference type="PANTHER" id="PTHR48079:SF6">
    <property type="entry name" value="NAD(P)-BINDING DOMAIN-CONTAINING PROTEIN-RELATED"/>
    <property type="match status" value="1"/>
</dbReference>
<dbReference type="GO" id="GO:0004029">
    <property type="term" value="F:aldehyde dehydrogenase (NAD+) activity"/>
    <property type="evidence" value="ECO:0007669"/>
    <property type="project" value="TreeGrafter"/>
</dbReference>